<evidence type="ECO:0000256" key="1">
    <source>
        <dbReference type="ARBA" id="ARBA00004651"/>
    </source>
</evidence>
<evidence type="ECO:0000256" key="3">
    <source>
        <dbReference type="ARBA" id="ARBA00022448"/>
    </source>
</evidence>
<dbReference type="SUPFAM" id="SSF144083">
    <property type="entry name" value="Magnesium transport protein CorA, transmembrane region"/>
    <property type="match status" value="1"/>
</dbReference>
<keyword evidence="8 12" id="KW-0406">Ion transport</keyword>
<evidence type="ECO:0000256" key="2">
    <source>
        <dbReference type="ARBA" id="ARBA00009765"/>
    </source>
</evidence>
<sequence length="316" mass="37517">MVKTLAINKKSEMKMNVEFSDLLKGDFLWFWVDFDQPSNEEVEYLRKPFKFHPLAIEDCIHTLQRPKLDYYEDHVFFVAQALNPHNFTKEEVDIFLGEKFIVTYHNEKSEAIDKVWKRLEHCSNVESWNPSLVLYEVLDKIVDNYFPLVQGIEESLNEIDENPHNKTMELLLKDLFDARHNLLSLRQVISPMQDLGYRILNSQRLTLLHLKKEYFTDIYDHLVRLGEMIEANRELTTDIRDSYIALNSTQTNHVMKVLTVITTIFMPLTFIAGVYGMNFEHMPELTWDYGYFEALSLMFLIGMGMFIWFKKKGWFK</sequence>
<organism evidence="13 14">
    <name type="scientific">Peribacillus saganii</name>
    <dbReference type="NCBI Taxonomy" id="2303992"/>
    <lineage>
        <taxon>Bacteria</taxon>
        <taxon>Bacillati</taxon>
        <taxon>Bacillota</taxon>
        <taxon>Bacilli</taxon>
        <taxon>Bacillales</taxon>
        <taxon>Bacillaceae</taxon>
        <taxon>Peribacillus</taxon>
    </lineage>
</organism>
<evidence type="ECO:0000256" key="9">
    <source>
        <dbReference type="ARBA" id="ARBA00023136"/>
    </source>
</evidence>
<dbReference type="Pfam" id="PF01544">
    <property type="entry name" value="CorA"/>
    <property type="match status" value="1"/>
</dbReference>
<reference evidence="13 14" key="1">
    <citation type="submission" date="2018-08" db="EMBL/GenBank/DDBJ databases">
        <title>Bacillus chawlae sp. nov., Bacillus glennii sp. nov., and Bacillus saganii sp. nov. Isolated from the Vehicle Assembly Building at Kennedy Space Center where the Viking Spacecraft were Assembled.</title>
        <authorList>
            <person name="Seuylemezian A."/>
            <person name="Vaishampayan P."/>
        </authorList>
    </citation>
    <scope>NUCLEOTIDE SEQUENCE [LARGE SCALE GENOMIC DNA]</scope>
    <source>
        <strain evidence="13 14">V47-23a</strain>
    </source>
</reference>
<dbReference type="OrthoDB" id="9803416at2"/>
<dbReference type="InterPro" id="IPR002523">
    <property type="entry name" value="MgTranspt_CorA/ZnTranspt_ZntB"/>
</dbReference>
<dbReference type="CDD" id="cd12831">
    <property type="entry name" value="TmCorA-like_u2"/>
    <property type="match status" value="1"/>
</dbReference>
<evidence type="ECO:0000256" key="5">
    <source>
        <dbReference type="ARBA" id="ARBA00022692"/>
    </source>
</evidence>
<keyword evidence="14" id="KW-1185">Reference proteome</keyword>
<comment type="catalytic activity">
    <reaction evidence="10">
        <text>Mg(2+)(in) = Mg(2+)(out)</text>
        <dbReference type="Rhea" id="RHEA:29827"/>
        <dbReference type="ChEBI" id="CHEBI:18420"/>
    </reaction>
</comment>
<dbReference type="GO" id="GO:0050897">
    <property type="term" value="F:cobalt ion binding"/>
    <property type="evidence" value="ECO:0007669"/>
    <property type="project" value="TreeGrafter"/>
</dbReference>
<dbReference type="PANTHER" id="PTHR46494:SF1">
    <property type="entry name" value="CORA FAMILY METAL ION TRANSPORTER (EUROFUNG)"/>
    <property type="match status" value="1"/>
</dbReference>
<feature type="transmembrane region" description="Helical" evidence="12">
    <location>
        <begin position="257"/>
        <end position="277"/>
    </location>
</feature>
<dbReference type="GO" id="GO:0015087">
    <property type="term" value="F:cobalt ion transmembrane transporter activity"/>
    <property type="evidence" value="ECO:0007669"/>
    <property type="project" value="UniProtKB-UniRule"/>
</dbReference>
<evidence type="ECO:0000313" key="14">
    <source>
        <dbReference type="Proteomes" id="UP000264541"/>
    </source>
</evidence>
<gene>
    <name evidence="12 13" type="primary">corA</name>
    <name evidence="13" type="ORF">D0469_08925</name>
</gene>
<keyword evidence="5 12" id="KW-0812">Transmembrane</keyword>
<evidence type="ECO:0000256" key="6">
    <source>
        <dbReference type="ARBA" id="ARBA00022842"/>
    </source>
</evidence>
<evidence type="ECO:0000256" key="10">
    <source>
        <dbReference type="ARBA" id="ARBA00034269"/>
    </source>
</evidence>
<evidence type="ECO:0000256" key="7">
    <source>
        <dbReference type="ARBA" id="ARBA00022989"/>
    </source>
</evidence>
<comment type="subcellular location">
    <subcellularLocation>
        <location evidence="1">Cell membrane</location>
        <topology evidence="1">Multi-pass membrane protein</topology>
    </subcellularLocation>
    <subcellularLocation>
        <location evidence="12">Membrane</location>
        <topology evidence="12">Multi-pass membrane protein</topology>
    </subcellularLocation>
</comment>
<dbReference type="PANTHER" id="PTHR46494">
    <property type="entry name" value="CORA FAMILY METAL ION TRANSPORTER (EUROFUNG)"/>
    <property type="match status" value="1"/>
</dbReference>
<comment type="caution">
    <text evidence="13">The sequence shown here is derived from an EMBL/GenBank/DDBJ whole genome shotgun (WGS) entry which is preliminary data.</text>
</comment>
<dbReference type="InterPro" id="IPR045863">
    <property type="entry name" value="CorA_TM1_TM2"/>
</dbReference>
<name>A0A372LPQ6_9BACI</name>
<dbReference type="NCBIfam" id="TIGR00383">
    <property type="entry name" value="corA"/>
    <property type="match status" value="1"/>
</dbReference>
<dbReference type="GO" id="GO:0000287">
    <property type="term" value="F:magnesium ion binding"/>
    <property type="evidence" value="ECO:0007669"/>
    <property type="project" value="TreeGrafter"/>
</dbReference>
<accession>A0A372LPQ6</accession>
<keyword evidence="4 12" id="KW-1003">Cell membrane</keyword>
<dbReference type="RefSeq" id="WP_117326402.1">
    <property type="nucleotide sequence ID" value="NZ_QVTE01000022.1"/>
</dbReference>
<keyword evidence="9 12" id="KW-0472">Membrane</keyword>
<dbReference type="InterPro" id="IPR004488">
    <property type="entry name" value="Mg/Co-transport_prot_CorA"/>
</dbReference>
<protein>
    <recommendedName>
        <fullName evidence="12">Magnesium transport protein CorA</fullName>
    </recommendedName>
</protein>
<dbReference type="Gene3D" id="1.20.58.340">
    <property type="entry name" value="Magnesium transport protein CorA, transmembrane region"/>
    <property type="match status" value="2"/>
</dbReference>
<dbReference type="FunFam" id="1.20.58.340:FF:000004">
    <property type="entry name" value="Magnesium transport protein CorA"/>
    <property type="match status" value="1"/>
</dbReference>
<dbReference type="InterPro" id="IPR045861">
    <property type="entry name" value="CorA_cytoplasmic_dom"/>
</dbReference>
<feature type="transmembrane region" description="Helical" evidence="12">
    <location>
        <begin position="289"/>
        <end position="309"/>
    </location>
</feature>
<dbReference type="GO" id="GO:0005886">
    <property type="term" value="C:plasma membrane"/>
    <property type="evidence" value="ECO:0007669"/>
    <property type="project" value="UniProtKB-SubCell"/>
</dbReference>
<proteinExistence type="inferred from homology"/>
<evidence type="ECO:0000256" key="11">
    <source>
        <dbReference type="ARBA" id="ARBA00045497"/>
    </source>
</evidence>
<dbReference type="EMBL" id="QVTE01000022">
    <property type="protein sequence ID" value="RFU69714.1"/>
    <property type="molecule type" value="Genomic_DNA"/>
</dbReference>
<evidence type="ECO:0000256" key="4">
    <source>
        <dbReference type="ARBA" id="ARBA00022475"/>
    </source>
</evidence>
<evidence type="ECO:0000256" key="12">
    <source>
        <dbReference type="RuleBase" id="RU362010"/>
    </source>
</evidence>
<evidence type="ECO:0000256" key="8">
    <source>
        <dbReference type="ARBA" id="ARBA00023065"/>
    </source>
</evidence>
<dbReference type="Proteomes" id="UP000264541">
    <property type="component" value="Unassembled WGS sequence"/>
</dbReference>
<dbReference type="SUPFAM" id="SSF143865">
    <property type="entry name" value="CorA soluble domain-like"/>
    <property type="match status" value="1"/>
</dbReference>
<evidence type="ECO:0000313" key="13">
    <source>
        <dbReference type="EMBL" id="RFU69714.1"/>
    </source>
</evidence>
<keyword evidence="7 12" id="KW-1133">Transmembrane helix</keyword>
<comment type="function">
    <text evidence="11">Mediates influx of magnesium ions. Alternates between open and closed states. Activated by low cytoplasmic Mg(2+) levels. Inactive when cytoplasmic Mg(2+) levels are high.</text>
</comment>
<dbReference type="Gene3D" id="3.30.460.20">
    <property type="entry name" value="CorA soluble domain-like"/>
    <property type="match status" value="1"/>
</dbReference>
<dbReference type="AlphaFoldDB" id="A0A372LPQ6"/>
<keyword evidence="3 12" id="KW-0813">Transport</keyword>
<dbReference type="GO" id="GO:0015095">
    <property type="term" value="F:magnesium ion transmembrane transporter activity"/>
    <property type="evidence" value="ECO:0007669"/>
    <property type="project" value="UniProtKB-UniRule"/>
</dbReference>
<keyword evidence="6 12" id="KW-0460">Magnesium</keyword>
<comment type="similarity">
    <text evidence="2 12">Belongs to the CorA metal ion transporter (MIT) (TC 1.A.35) family.</text>
</comment>